<accession>A0A392NGN2</accession>
<dbReference type="AlphaFoldDB" id="A0A392NGN2"/>
<proteinExistence type="predicted"/>
<evidence type="ECO:0000313" key="2">
    <source>
        <dbReference type="EMBL" id="MCH97694.1"/>
    </source>
</evidence>
<comment type="caution">
    <text evidence="2">The sequence shown here is derived from an EMBL/GenBank/DDBJ whole genome shotgun (WGS) entry which is preliminary data.</text>
</comment>
<sequence length="281" mass="31735">MQRALGAKNKPRFIDGSLEIPTLQDLNRSRWEMCNHLIHSWLINYVSDQIASTIVFHDNAIDVWRDLHERFSKTDRIRITTLRTSINTLKQGSKYVHDYFMELKALWEELNSHRPILMCACVHQCRCAAMQLVRNYRLEDQIIQFLTGLNDSFSVVKTQVLLMDPLPTLNKVYSLVIQEESSHRSLPVLDDSPSLINAAHRSDHKGKGFAQNSGSKNSNRVCTFCHLTGHTVEFCYQKHAHPTFNKGKNSVNASHNDGNSPSVSNGATEGGSSSTPSPMIS</sequence>
<reference evidence="2 3" key="1">
    <citation type="journal article" date="2018" name="Front. Plant Sci.">
        <title>Red Clover (Trifolium pratense) and Zigzag Clover (T. medium) - A Picture of Genomic Similarities and Differences.</title>
        <authorList>
            <person name="Dluhosova J."/>
            <person name="Istvanek J."/>
            <person name="Nedelnik J."/>
            <person name="Repkova J."/>
        </authorList>
    </citation>
    <scope>NUCLEOTIDE SEQUENCE [LARGE SCALE GENOMIC DNA]</scope>
    <source>
        <strain evidence="3">cv. 10/8</strain>
        <tissue evidence="2">Leaf</tissue>
    </source>
</reference>
<dbReference type="PANTHER" id="PTHR34222">
    <property type="entry name" value="GAG_PRE-INTEGRS DOMAIN-CONTAINING PROTEIN"/>
    <property type="match status" value="1"/>
</dbReference>
<feature type="region of interest" description="Disordered" evidence="1">
    <location>
        <begin position="246"/>
        <end position="281"/>
    </location>
</feature>
<dbReference type="EMBL" id="LXQA010035694">
    <property type="protein sequence ID" value="MCH97694.1"/>
    <property type="molecule type" value="Genomic_DNA"/>
</dbReference>
<evidence type="ECO:0000256" key="1">
    <source>
        <dbReference type="SAM" id="MobiDB-lite"/>
    </source>
</evidence>
<evidence type="ECO:0000313" key="3">
    <source>
        <dbReference type="Proteomes" id="UP000265520"/>
    </source>
</evidence>
<protein>
    <submittedName>
        <fullName evidence="2">Integrase catalytic region</fullName>
    </submittedName>
</protein>
<organism evidence="2 3">
    <name type="scientific">Trifolium medium</name>
    <dbReference type="NCBI Taxonomy" id="97028"/>
    <lineage>
        <taxon>Eukaryota</taxon>
        <taxon>Viridiplantae</taxon>
        <taxon>Streptophyta</taxon>
        <taxon>Embryophyta</taxon>
        <taxon>Tracheophyta</taxon>
        <taxon>Spermatophyta</taxon>
        <taxon>Magnoliopsida</taxon>
        <taxon>eudicotyledons</taxon>
        <taxon>Gunneridae</taxon>
        <taxon>Pentapetalae</taxon>
        <taxon>rosids</taxon>
        <taxon>fabids</taxon>
        <taxon>Fabales</taxon>
        <taxon>Fabaceae</taxon>
        <taxon>Papilionoideae</taxon>
        <taxon>50 kb inversion clade</taxon>
        <taxon>NPAAA clade</taxon>
        <taxon>Hologalegina</taxon>
        <taxon>IRL clade</taxon>
        <taxon>Trifolieae</taxon>
        <taxon>Trifolium</taxon>
    </lineage>
</organism>
<keyword evidence="3" id="KW-1185">Reference proteome</keyword>
<dbReference type="Pfam" id="PF14223">
    <property type="entry name" value="Retrotran_gag_2"/>
    <property type="match status" value="1"/>
</dbReference>
<dbReference type="PANTHER" id="PTHR34222:SF99">
    <property type="entry name" value="PROTEIN, PUTATIVE-RELATED"/>
    <property type="match status" value="1"/>
</dbReference>
<name>A0A392NGN2_9FABA</name>
<dbReference type="Proteomes" id="UP000265520">
    <property type="component" value="Unassembled WGS sequence"/>
</dbReference>